<evidence type="ECO:0000256" key="2">
    <source>
        <dbReference type="SAM" id="SignalP"/>
    </source>
</evidence>
<dbReference type="InterPro" id="IPR057228">
    <property type="entry name" value="DUF7906"/>
</dbReference>
<keyword evidence="2" id="KW-0732">Signal</keyword>
<dbReference type="Pfam" id="PF25483">
    <property type="entry name" value="DUF7906"/>
    <property type="match status" value="1"/>
</dbReference>
<accession>A0AB34JTT8</accession>
<reference evidence="4 5" key="1">
    <citation type="journal article" date="2024" name="Science">
        <title>Giant polyketide synthase enzymes in the biosynthesis of giant marine polyether toxins.</title>
        <authorList>
            <person name="Fallon T.R."/>
            <person name="Shende V.V."/>
            <person name="Wierzbicki I.H."/>
            <person name="Pendleton A.L."/>
            <person name="Watervoot N.F."/>
            <person name="Auber R.P."/>
            <person name="Gonzalez D.J."/>
            <person name="Wisecaver J.H."/>
            <person name="Moore B.S."/>
        </authorList>
    </citation>
    <scope>NUCLEOTIDE SEQUENCE [LARGE SCALE GENOMIC DNA]</scope>
    <source>
        <strain evidence="4 5">12B1</strain>
    </source>
</reference>
<feature type="transmembrane region" description="Helical" evidence="1">
    <location>
        <begin position="748"/>
        <end position="767"/>
    </location>
</feature>
<dbReference type="Proteomes" id="UP001515480">
    <property type="component" value="Unassembled WGS sequence"/>
</dbReference>
<evidence type="ECO:0000313" key="5">
    <source>
        <dbReference type="Proteomes" id="UP001515480"/>
    </source>
</evidence>
<dbReference type="PANTHER" id="PTHR31515">
    <property type="entry name" value="TRANSMEMBRANE PROTEIN-RELATED"/>
    <property type="match status" value="1"/>
</dbReference>
<keyword evidence="5" id="KW-1185">Reference proteome</keyword>
<sequence>MQPLLLLAALVSAISTPTSPNATMLSAEKVISLPVAVNIGLLGFAADGAWQMELQVEELDQLLQRILPERNPSCGPSAAPLNVVYKIEYNTVVIRTGWAELSARIAAALRPISRGSDEFEVEVETVEDAFDTLFSSYFTEGQAVDGQGRTAAYTILILNPSRPLLAKQGKGIPQSFSYRYRYQQGLPSPIWLSSSRYLVIDLAAGPSGFGRVQASTDIVSAAPLPTPGASLQGGEQARLRREKDPSAAAAFELHHTHFVAQLAATILSAVRHVFVPDSAACQLPFFGKLIVPLVPGHPHSIELSQLRQQLQRLLLPNQQLLLLPSTHHLHAHPQISVAVSRAHQADTVQQQLNDQTVYHAKPLLDASRLADHMHHTVEWLASGLLDAAATEHLAFLSKRRNSTQESADAEDDADSDNDEYTRVLPLYVFSLLNVHPDLTLGSHSLVYTSADAMIVLQTNSSALELPFTSGGRAVVTDARKPTRHILAGLATAVGNVMPPFESLRSSMSSRVRSPSDEGALPLLQTDLLWATGRHPFGPFSNSASFSQVVVDAAQRHAVISRLHAAERKLHAAARKVEELVTRYVHPSSRLSTAGRTALARQRARGLERQHEMSAFPTPDVNELEGIVEAEEAPPLLYAEQAWSHVAEGVGELLHEVHAGSLELSSKIVESHGRKFYALVVDLTSTLQAACDNLRSQHYAEAYTQSNELYLDVISVAKQVDRELPALEARMACCQAPSLRTSSWHGREIALLFFGSIALCALTSRLLAPMMKPDRRKKL</sequence>
<gene>
    <name evidence="4" type="ORF">AB1Y20_020134</name>
</gene>
<evidence type="ECO:0000256" key="1">
    <source>
        <dbReference type="SAM" id="Phobius"/>
    </source>
</evidence>
<evidence type="ECO:0000259" key="3">
    <source>
        <dbReference type="Pfam" id="PF25483"/>
    </source>
</evidence>
<organism evidence="4 5">
    <name type="scientific">Prymnesium parvum</name>
    <name type="common">Toxic golden alga</name>
    <dbReference type="NCBI Taxonomy" id="97485"/>
    <lineage>
        <taxon>Eukaryota</taxon>
        <taxon>Haptista</taxon>
        <taxon>Haptophyta</taxon>
        <taxon>Prymnesiophyceae</taxon>
        <taxon>Prymnesiales</taxon>
        <taxon>Prymnesiaceae</taxon>
        <taxon>Prymnesium</taxon>
    </lineage>
</organism>
<evidence type="ECO:0000313" key="4">
    <source>
        <dbReference type="EMBL" id="KAL1525270.1"/>
    </source>
</evidence>
<comment type="caution">
    <text evidence="4">The sequence shown here is derived from an EMBL/GenBank/DDBJ whole genome shotgun (WGS) entry which is preliminary data.</text>
</comment>
<name>A0AB34JTT8_PRYPA</name>
<feature type="domain" description="DUF7906" evidence="3">
    <location>
        <begin position="34"/>
        <end position="276"/>
    </location>
</feature>
<keyword evidence="1" id="KW-0472">Membrane</keyword>
<dbReference type="AlphaFoldDB" id="A0AB34JTT8"/>
<proteinExistence type="predicted"/>
<protein>
    <recommendedName>
        <fullName evidence="3">DUF7906 domain-containing protein</fullName>
    </recommendedName>
</protein>
<dbReference type="PANTHER" id="PTHR31515:SF0">
    <property type="entry name" value="TRANSMEMBRANE PROTEIN"/>
    <property type="match status" value="1"/>
</dbReference>
<dbReference type="EMBL" id="JBGBPQ010000004">
    <property type="protein sequence ID" value="KAL1525270.1"/>
    <property type="molecule type" value="Genomic_DNA"/>
</dbReference>
<feature type="chain" id="PRO_5044238058" description="DUF7906 domain-containing protein" evidence="2">
    <location>
        <begin position="21"/>
        <end position="778"/>
    </location>
</feature>
<keyword evidence="1" id="KW-1133">Transmembrane helix</keyword>
<feature type="signal peptide" evidence="2">
    <location>
        <begin position="1"/>
        <end position="20"/>
    </location>
</feature>
<keyword evidence="1" id="KW-0812">Transmembrane</keyword>